<sequence length="101" mass="10669">MASDTGPYFSKHGQNKTVSKAIDSLRDLMKDPESVRVKGVRVVDFAGGKVVCGEFNAKNGYGAYTGYKPFVAGVSVADVYETKYPLIEKSANAGITAACGP</sequence>
<evidence type="ECO:0000313" key="1">
    <source>
        <dbReference type="EMBL" id="GEO83052.1"/>
    </source>
</evidence>
<protein>
    <submittedName>
        <fullName evidence="1">Uncharacterized protein</fullName>
    </submittedName>
</protein>
<dbReference type="AlphaFoldDB" id="A0A512HC77"/>
<gene>
    <name evidence="1" type="ORF">ROR02_31830</name>
</gene>
<evidence type="ECO:0000313" key="2">
    <source>
        <dbReference type="Proteomes" id="UP000321567"/>
    </source>
</evidence>
<organism evidence="1 2">
    <name type="scientific">Pararhodospirillum oryzae</name>
    <dbReference type="NCBI Taxonomy" id="478448"/>
    <lineage>
        <taxon>Bacteria</taxon>
        <taxon>Pseudomonadati</taxon>
        <taxon>Pseudomonadota</taxon>
        <taxon>Alphaproteobacteria</taxon>
        <taxon>Rhodospirillales</taxon>
        <taxon>Rhodospirillaceae</taxon>
        <taxon>Pararhodospirillum</taxon>
    </lineage>
</organism>
<reference evidence="1 2" key="1">
    <citation type="submission" date="2019-07" db="EMBL/GenBank/DDBJ databases">
        <title>Whole genome shotgun sequence of Rhodospirillum oryzae NBRC 107573.</title>
        <authorList>
            <person name="Hosoyama A."/>
            <person name="Uohara A."/>
            <person name="Ohji S."/>
            <person name="Ichikawa N."/>
        </authorList>
    </citation>
    <scope>NUCLEOTIDE SEQUENCE [LARGE SCALE GENOMIC DNA]</scope>
    <source>
        <strain evidence="1 2">NBRC 107573</strain>
    </source>
</reference>
<proteinExistence type="predicted"/>
<accession>A0A512HC77</accession>
<keyword evidence="2" id="KW-1185">Reference proteome</keyword>
<dbReference type="Proteomes" id="UP000321567">
    <property type="component" value="Unassembled WGS sequence"/>
</dbReference>
<dbReference type="EMBL" id="BJZO01000171">
    <property type="protein sequence ID" value="GEO83052.1"/>
    <property type="molecule type" value="Genomic_DNA"/>
</dbReference>
<comment type="caution">
    <text evidence="1">The sequence shown here is derived from an EMBL/GenBank/DDBJ whole genome shotgun (WGS) entry which is preliminary data.</text>
</comment>
<name>A0A512HC77_9PROT</name>